<evidence type="ECO:0000313" key="3">
    <source>
        <dbReference type="Proteomes" id="UP000186383"/>
    </source>
</evidence>
<evidence type="ECO:0000256" key="1">
    <source>
        <dbReference type="SAM" id="Phobius"/>
    </source>
</evidence>
<feature type="transmembrane region" description="Helical" evidence="1">
    <location>
        <begin position="7"/>
        <end position="30"/>
    </location>
</feature>
<keyword evidence="1" id="KW-1133">Transmembrane helix</keyword>
<name>A0A0G0CV20_9BACT</name>
<sequence>MSSLNKSFVFMLIFTIISSFLTYTIVIKAYESYPEEDYYYSE</sequence>
<proteinExistence type="predicted"/>
<keyword evidence="1" id="KW-0472">Membrane</keyword>
<protein>
    <submittedName>
        <fullName evidence="2">Uncharacterized protein</fullName>
    </submittedName>
</protein>
<dbReference type="Proteomes" id="UP000186383">
    <property type="component" value="Unassembled WGS sequence"/>
</dbReference>
<organism evidence="2 3">
    <name type="scientific">Candidatus Nomurabacteria bacterium GW2011_GWA1_35_8</name>
    <dbReference type="NCBI Taxonomy" id="1618727"/>
    <lineage>
        <taxon>Bacteria</taxon>
        <taxon>Candidatus Nomuraibacteriota</taxon>
    </lineage>
</organism>
<keyword evidence="1" id="KW-0812">Transmembrane</keyword>
<evidence type="ECO:0000313" key="2">
    <source>
        <dbReference type="EMBL" id="KKP85654.1"/>
    </source>
</evidence>
<reference evidence="2 3" key="1">
    <citation type="journal article" date="2015" name="Nature">
        <title>rRNA introns, odd ribosomes, and small enigmatic genomes across a large radiation of phyla.</title>
        <authorList>
            <person name="Brown C.T."/>
            <person name="Hug L.A."/>
            <person name="Thomas B.C."/>
            <person name="Sharon I."/>
            <person name="Castelle C.J."/>
            <person name="Singh A."/>
            <person name="Wilkins M.J."/>
            <person name="Williams K.H."/>
            <person name="Banfield J.F."/>
        </authorList>
    </citation>
    <scope>NUCLEOTIDE SEQUENCE [LARGE SCALE GENOMIC DNA]</scope>
</reference>
<accession>A0A0G0CV20</accession>
<comment type="caution">
    <text evidence="2">The sequence shown here is derived from an EMBL/GenBank/DDBJ whole genome shotgun (WGS) entry which is preliminary data.</text>
</comment>
<dbReference type="EMBL" id="LBQW01000011">
    <property type="protein sequence ID" value="KKP85654.1"/>
    <property type="molecule type" value="Genomic_DNA"/>
</dbReference>
<gene>
    <name evidence="2" type="ORF">UR88_C0011G0005</name>
</gene>
<dbReference type="AlphaFoldDB" id="A0A0G0CV20"/>